<evidence type="ECO:0000259" key="11">
    <source>
        <dbReference type="Pfam" id="PF00576"/>
    </source>
</evidence>
<evidence type="ECO:0000256" key="8">
    <source>
        <dbReference type="ARBA" id="ARBA00022801"/>
    </source>
</evidence>
<dbReference type="EC" id="3.5.2.17" evidence="5 10"/>
<dbReference type="PROSITE" id="PS00768">
    <property type="entry name" value="TRANSTHYRETIN_1"/>
    <property type="match status" value="1"/>
</dbReference>
<reference evidence="13" key="2">
    <citation type="submission" date="2023-09" db="EMBL/GenBank/DDBJ databases">
        <title>Acinetobacter soli.</title>
        <authorList>
            <person name="Kim B."/>
            <person name="Kim D."/>
            <person name="Park D."/>
        </authorList>
    </citation>
    <scope>NUCLEOTIDE SEQUENCE</scope>
    <source>
        <strain evidence="13">2023.05</strain>
    </source>
</reference>
<name>A0A1P8EKQ4_9GAMM</name>
<evidence type="ECO:0000256" key="6">
    <source>
        <dbReference type="ARBA" id="ARBA00017539"/>
    </source>
</evidence>
<sequence>MISTHILDTHLGKPAQNVDVRLYDATTRTLLGQGRTDQDGRLKAFGLTQISAGAYLLEYDVAPYFAQKQLKTFFPNVLIQFNIENPEEHYHVPLLISPFAYSTYRGS</sequence>
<protein>
    <recommendedName>
        <fullName evidence="6 10">5-hydroxyisourate hydrolase</fullName>
        <shortName evidence="10">HIU hydrolase</shortName>
        <shortName evidence="10">HIUHase</shortName>
        <ecNumber evidence="5 10">3.5.2.17</ecNumber>
    </recommendedName>
</protein>
<dbReference type="eggNOG" id="COG2351">
    <property type="taxonomic scope" value="Bacteria"/>
</dbReference>
<gene>
    <name evidence="13" type="primary">uraH</name>
    <name evidence="12" type="ORF">BEN76_12455</name>
    <name evidence="13" type="ORF">RHP80_04945</name>
</gene>
<feature type="binding site" evidence="9">
    <location>
        <position position="41"/>
    </location>
    <ligand>
        <name>substrate</name>
    </ligand>
</feature>
<evidence type="ECO:0000256" key="7">
    <source>
        <dbReference type="ARBA" id="ARBA00022631"/>
    </source>
</evidence>
<feature type="binding site" evidence="9">
    <location>
        <position position="104"/>
    </location>
    <ligand>
        <name>substrate</name>
    </ligand>
</feature>
<dbReference type="EMBL" id="CP016896">
    <property type="protein sequence ID" value="APV36778.1"/>
    <property type="molecule type" value="Genomic_DNA"/>
</dbReference>
<dbReference type="InterPro" id="IPR036817">
    <property type="entry name" value="Transthyretin/HIU_hydrolase_sf"/>
</dbReference>
<feature type="domain" description="Transthyretin/hydroxyisourate hydrolase" evidence="11">
    <location>
        <begin position="2"/>
        <end position="106"/>
    </location>
</feature>
<dbReference type="GeneID" id="67512802"/>
<dbReference type="STRING" id="487316.BEN76_12455"/>
<dbReference type="InterPro" id="IPR014306">
    <property type="entry name" value="Hydroxyisourate_hydrolase"/>
</dbReference>
<dbReference type="CDD" id="cd05822">
    <property type="entry name" value="TLP_HIUase"/>
    <property type="match status" value="1"/>
</dbReference>
<organism evidence="12 14">
    <name type="scientific">Acinetobacter soli</name>
    <dbReference type="NCBI Taxonomy" id="487316"/>
    <lineage>
        <taxon>Bacteria</taxon>
        <taxon>Pseudomonadati</taxon>
        <taxon>Pseudomonadota</taxon>
        <taxon>Gammaproteobacteria</taxon>
        <taxon>Moraxellales</taxon>
        <taxon>Moraxellaceae</taxon>
        <taxon>Acinetobacter</taxon>
    </lineage>
</organism>
<dbReference type="InterPro" id="IPR023418">
    <property type="entry name" value="Thyroxine_BS"/>
</dbReference>
<dbReference type="Gene3D" id="2.60.40.180">
    <property type="entry name" value="Transthyretin/hydroxyisourate hydrolase domain"/>
    <property type="match status" value="1"/>
</dbReference>
<dbReference type="InterPro" id="IPR000895">
    <property type="entry name" value="Transthyretin/HIU_hydrolase"/>
</dbReference>
<comment type="catalytic activity">
    <reaction evidence="1 10">
        <text>5-hydroxyisourate + H2O = 5-hydroxy-2-oxo-4-ureido-2,5-dihydro-1H-imidazole-5-carboxylate + H(+)</text>
        <dbReference type="Rhea" id="RHEA:23736"/>
        <dbReference type="ChEBI" id="CHEBI:15377"/>
        <dbReference type="ChEBI" id="CHEBI:15378"/>
        <dbReference type="ChEBI" id="CHEBI:18072"/>
        <dbReference type="ChEBI" id="CHEBI:58639"/>
        <dbReference type="EC" id="3.5.2.17"/>
    </reaction>
</comment>
<dbReference type="Pfam" id="PF00576">
    <property type="entry name" value="Transthyretin"/>
    <property type="match status" value="1"/>
</dbReference>
<dbReference type="PANTHER" id="PTHR10395">
    <property type="entry name" value="URICASE AND TRANSTHYRETIN-RELATED"/>
    <property type="match status" value="1"/>
</dbReference>
<feature type="binding site" evidence="9">
    <location>
        <position position="5"/>
    </location>
    <ligand>
        <name>substrate</name>
    </ligand>
</feature>
<evidence type="ECO:0000256" key="5">
    <source>
        <dbReference type="ARBA" id="ARBA00012609"/>
    </source>
</evidence>
<keyword evidence="7 10" id="KW-0659">Purine metabolism</keyword>
<dbReference type="Proteomes" id="UP000185674">
    <property type="component" value="Chromosome"/>
</dbReference>
<dbReference type="PANTHER" id="PTHR10395:SF7">
    <property type="entry name" value="5-HYDROXYISOURATE HYDROLASE"/>
    <property type="match status" value="1"/>
</dbReference>
<evidence type="ECO:0000313" key="13">
    <source>
        <dbReference type="EMBL" id="WND06498.1"/>
    </source>
</evidence>
<dbReference type="InterPro" id="IPR023416">
    <property type="entry name" value="Transthyretin/HIU_hydrolase_d"/>
</dbReference>
<dbReference type="SUPFAM" id="SSF49472">
    <property type="entry name" value="Transthyretin (synonym: prealbumin)"/>
    <property type="match status" value="1"/>
</dbReference>
<dbReference type="Proteomes" id="UP001256400">
    <property type="component" value="Chromosome"/>
</dbReference>
<evidence type="ECO:0000256" key="3">
    <source>
        <dbReference type="ARBA" id="ARBA00009850"/>
    </source>
</evidence>
<evidence type="ECO:0000313" key="12">
    <source>
        <dbReference type="EMBL" id="APV36778.1"/>
    </source>
</evidence>
<dbReference type="RefSeq" id="WP_025095621.1">
    <property type="nucleotide sequence ID" value="NZ_BHGE01000012.1"/>
</dbReference>
<comment type="function">
    <text evidence="2">Catalyzes the hydrolysis of 5-hydroxyisourate (HIU) to 2-oxo-4-hydroxy-4-carboxy-5-ureidoimidazoline (OHCU).</text>
</comment>
<proteinExistence type="inferred from homology"/>
<evidence type="ECO:0000256" key="2">
    <source>
        <dbReference type="ARBA" id="ARBA00002704"/>
    </source>
</evidence>
<dbReference type="EMBL" id="CP134206">
    <property type="protein sequence ID" value="WND06498.1"/>
    <property type="molecule type" value="Genomic_DNA"/>
</dbReference>
<comment type="similarity">
    <text evidence="3 10">Belongs to the transthyretin family. 5-hydroxyisourate hydrolase subfamily.</text>
</comment>
<evidence type="ECO:0000313" key="14">
    <source>
        <dbReference type="Proteomes" id="UP000185674"/>
    </source>
</evidence>
<evidence type="ECO:0000256" key="1">
    <source>
        <dbReference type="ARBA" id="ARBA00001043"/>
    </source>
</evidence>
<evidence type="ECO:0000256" key="4">
    <source>
        <dbReference type="ARBA" id="ARBA00011881"/>
    </source>
</evidence>
<dbReference type="PRINTS" id="PR00189">
    <property type="entry name" value="TRNSTHYRETIN"/>
</dbReference>
<dbReference type="GO" id="GO:0006144">
    <property type="term" value="P:purine nucleobase metabolic process"/>
    <property type="evidence" value="ECO:0007669"/>
    <property type="project" value="UniProtKB-KW"/>
</dbReference>
<evidence type="ECO:0000256" key="9">
    <source>
        <dbReference type="PIRSR" id="PIRSR600895-51"/>
    </source>
</evidence>
<dbReference type="NCBIfam" id="TIGR02962">
    <property type="entry name" value="hdxy_isourate"/>
    <property type="match status" value="1"/>
</dbReference>
<keyword evidence="8 10" id="KW-0378">Hydrolase</keyword>
<evidence type="ECO:0000256" key="10">
    <source>
        <dbReference type="RuleBase" id="RU361270"/>
    </source>
</evidence>
<dbReference type="AlphaFoldDB" id="A0A1P8EKQ4"/>
<accession>A0A1P8EKQ4</accession>
<dbReference type="KEGG" id="asol:BEN76_12455"/>
<reference evidence="12 14" key="1">
    <citation type="submission" date="2016-08" db="EMBL/GenBank/DDBJ databases">
        <title>Complete genome sequence of Acinetobacter baylyi strain GFJ2.</title>
        <authorList>
            <person name="Tabata M."/>
            <person name="Kuboki S."/>
            <person name="Gibu N."/>
            <person name="Kinouchi Y."/>
            <person name="Vangnai A."/>
            <person name="Kasai D."/>
            <person name="Fukuda M."/>
        </authorList>
    </citation>
    <scope>NUCLEOTIDE SEQUENCE [LARGE SCALE GENOMIC DNA]</scope>
    <source>
        <strain evidence="12 14">GFJ2</strain>
    </source>
</reference>
<comment type="subunit">
    <text evidence="4 10">Homotetramer.</text>
</comment>
<dbReference type="GO" id="GO:0033971">
    <property type="term" value="F:hydroxyisourate hydrolase activity"/>
    <property type="evidence" value="ECO:0007669"/>
    <property type="project" value="UniProtKB-EC"/>
</dbReference>